<dbReference type="GO" id="GO:0004176">
    <property type="term" value="F:ATP-dependent peptidase activity"/>
    <property type="evidence" value="ECO:0007669"/>
    <property type="project" value="UniProtKB-UniRule"/>
</dbReference>
<keyword evidence="1" id="KW-0645">Protease</keyword>
<gene>
    <name evidence="4" type="ORF">EBQ10_10220</name>
</gene>
<keyword evidence="1" id="KW-0378">Hydrolase</keyword>
<dbReference type="InterPro" id="IPR027065">
    <property type="entry name" value="Lon_Prtase"/>
</dbReference>
<keyword evidence="1" id="KW-0720">Serine protease</keyword>
<evidence type="ECO:0000256" key="2">
    <source>
        <dbReference type="SAM" id="Phobius"/>
    </source>
</evidence>
<dbReference type="EMBL" id="CP033905">
    <property type="protein sequence ID" value="AZR07623.1"/>
    <property type="molecule type" value="Genomic_DNA"/>
</dbReference>
<evidence type="ECO:0000313" key="5">
    <source>
        <dbReference type="Proteomes" id="UP000275951"/>
    </source>
</evidence>
<organism evidence="4 5">
    <name type="scientific">Trueperella pyogenes</name>
    <dbReference type="NCBI Taxonomy" id="1661"/>
    <lineage>
        <taxon>Bacteria</taxon>
        <taxon>Bacillati</taxon>
        <taxon>Actinomycetota</taxon>
        <taxon>Actinomycetes</taxon>
        <taxon>Actinomycetales</taxon>
        <taxon>Actinomycetaceae</taxon>
        <taxon>Trueperella</taxon>
    </lineage>
</organism>
<evidence type="ECO:0000259" key="3">
    <source>
        <dbReference type="PROSITE" id="PS51786"/>
    </source>
</evidence>
<dbReference type="AlphaFoldDB" id="A0A3Q9GNC8"/>
<evidence type="ECO:0000256" key="1">
    <source>
        <dbReference type="PROSITE-ProRule" id="PRU01122"/>
    </source>
</evidence>
<comment type="catalytic activity">
    <reaction evidence="1">
        <text>Hydrolysis of proteins in presence of ATP.</text>
        <dbReference type="EC" id="3.4.21.53"/>
    </reaction>
</comment>
<dbReference type="Pfam" id="PF13180">
    <property type="entry name" value="PDZ_2"/>
    <property type="match status" value="1"/>
</dbReference>
<sequence length="407" mass="42125">MIGTVAHISSLDTQVRVVAGIRSDNCCACAGGEKAMRKEVHMNINRPSRKVIAGSVFAVLMAAGAALPTSYLVQQPGPVLDVTSTMDGKEVVDVTGIPTHDSDTHFLMTTVTSLGNSESGIPAVVVAKALLSSDEVVPVRALYPSDVSAKEVHERNVALMNTSQDTAAAVALEQAGLDVSMTLRVAGVPAGSPAEGVFEEGDILKAIETRDRGAKVTTFRTLSQVLDNAAPGSEVKVTVERDGREQTLTATTRGYDPDVTGWLHPGSALGVFVEVTDVKLPADVSYVVEGIGGPSAGLMFTLAIYDAVTPGSLGGHKTIAGTGAIAWDGDVEPIGGIRHKMAGARDAGATDFLAPAFNCPETIGYEPEGLNVWAVRTIDEAIAATKAIGAGHTESLTPCSALPAVER</sequence>
<dbReference type="InterPro" id="IPR036034">
    <property type="entry name" value="PDZ_sf"/>
</dbReference>
<dbReference type="Proteomes" id="UP000275951">
    <property type="component" value="Chromosome"/>
</dbReference>
<dbReference type="PROSITE" id="PS51786">
    <property type="entry name" value="LON_PROTEOLYTIC"/>
    <property type="match status" value="1"/>
</dbReference>
<dbReference type="GO" id="GO:0030163">
    <property type="term" value="P:protein catabolic process"/>
    <property type="evidence" value="ECO:0007669"/>
    <property type="project" value="InterPro"/>
</dbReference>
<protein>
    <recommendedName>
        <fullName evidence="1">endopeptidase La</fullName>
        <ecNumber evidence="1">3.4.21.53</ecNumber>
    </recommendedName>
</protein>
<comment type="similarity">
    <text evidence="1">Belongs to the peptidase S16 family.</text>
</comment>
<feature type="transmembrane region" description="Helical" evidence="2">
    <location>
        <begin position="51"/>
        <end position="73"/>
    </location>
</feature>
<accession>A0A3Q9GNC8</accession>
<dbReference type="InterPro" id="IPR001478">
    <property type="entry name" value="PDZ"/>
</dbReference>
<dbReference type="EC" id="3.4.21.53" evidence="1"/>
<keyword evidence="2" id="KW-0472">Membrane</keyword>
<dbReference type="Gene3D" id="3.30.230.10">
    <property type="match status" value="1"/>
</dbReference>
<dbReference type="SUPFAM" id="SSF50156">
    <property type="entry name" value="PDZ domain-like"/>
    <property type="match status" value="1"/>
</dbReference>
<dbReference type="GO" id="GO:0004252">
    <property type="term" value="F:serine-type endopeptidase activity"/>
    <property type="evidence" value="ECO:0007669"/>
    <property type="project" value="UniProtKB-UniRule"/>
</dbReference>
<proteinExistence type="inferred from homology"/>
<name>A0A3Q9GNC8_9ACTO</name>
<reference evidence="4 5" key="1">
    <citation type="submission" date="2018-11" db="EMBL/GenBank/DDBJ databases">
        <title>Multidrug-resistant genes are associated with an 42-kb island TGI1 carrying a complex class 1 integron in a Trueperella pyogenes.</title>
        <authorList>
            <person name="Dong W."/>
        </authorList>
    </citation>
    <scope>NUCLEOTIDE SEQUENCE [LARGE SCALE GENOMIC DNA]</scope>
    <source>
        <strain evidence="4 5">TP4</strain>
    </source>
</reference>
<dbReference type="InterPro" id="IPR014721">
    <property type="entry name" value="Ribsml_uS5_D2-typ_fold_subgr"/>
</dbReference>
<dbReference type="GO" id="GO:0006508">
    <property type="term" value="P:proteolysis"/>
    <property type="evidence" value="ECO:0007669"/>
    <property type="project" value="UniProtKB-KW"/>
</dbReference>
<dbReference type="InterPro" id="IPR020568">
    <property type="entry name" value="Ribosomal_Su5_D2-typ_SF"/>
</dbReference>
<keyword evidence="2" id="KW-1133">Transmembrane helix</keyword>
<feature type="domain" description="Lon proteolytic" evidence="3">
    <location>
        <begin position="288"/>
        <end position="388"/>
    </location>
</feature>
<keyword evidence="2" id="KW-0812">Transmembrane</keyword>
<dbReference type="PANTHER" id="PTHR10046">
    <property type="entry name" value="ATP DEPENDENT LON PROTEASE FAMILY MEMBER"/>
    <property type="match status" value="1"/>
</dbReference>
<feature type="active site" evidence="1">
    <location>
        <position position="295"/>
    </location>
</feature>
<feature type="active site" evidence="1">
    <location>
        <position position="340"/>
    </location>
</feature>
<dbReference type="Pfam" id="PF05362">
    <property type="entry name" value="Lon_C"/>
    <property type="match status" value="1"/>
</dbReference>
<dbReference type="InterPro" id="IPR008269">
    <property type="entry name" value="Lon_proteolytic"/>
</dbReference>
<dbReference type="GO" id="GO:0005524">
    <property type="term" value="F:ATP binding"/>
    <property type="evidence" value="ECO:0007669"/>
    <property type="project" value="InterPro"/>
</dbReference>
<evidence type="ECO:0000313" key="4">
    <source>
        <dbReference type="EMBL" id="AZR07623.1"/>
    </source>
</evidence>
<dbReference type="Gene3D" id="2.30.42.10">
    <property type="match status" value="1"/>
</dbReference>
<dbReference type="SUPFAM" id="SSF54211">
    <property type="entry name" value="Ribosomal protein S5 domain 2-like"/>
    <property type="match status" value="1"/>
</dbReference>